<dbReference type="InterPro" id="IPR011055">
    <property type="entry name" value="Dup_hybrid_motif"/>
</dbReference>
<dbReference type="CDD" id="cd12797">
    <property type="entry name" value="M23_peptidase"/>
    <property type="match status" value="1"/>
</dbReference>
<dbReference type="PANTHER" id="PTHR21666:SF270">
    <property type="entry name" value="MUREIN HYDROLASE ACTIVATOR ENVC"/>
    <property type="match status" value="1"/>
</dbReference>
<evidence type="ECO:0000313" key="4">
    <source>
        <dbReference type="EMBL" id="XBX76530.1"/>
    </source>
</evidence>
<feature type="chain" id="PRO_5043817895" evidence="2">
    <location>
        <begin position="38"/>
        <end position="440"/>
    </location>
</feature>
<protein>
    <submittedName>
        <fullName evidence="4">VCBS repeat domain-containing M23 family metallopeptidase</fullName>
    </submittedName>
</protein>
<dbReference type="InterPro" id="IPR050570">
    <property type="entry name" value="Cell_wall_metabolism_enzyme"/>
</dbReference>
<evidence type="ECO:0000256" key="2">
    <source>
        <dbReference type="SAM" id="SignalP"/>
    </source>
</evidence>
<dbReference type="AlphaFoldDB" id="A0AAU7VQW8"/>
<dbReference type="GO" id="GO:0004222">
    <property type="term" value="F:metalloendopeptidase activity"/>
    <property type="evidence" value="ECO:0007669"/>
    <property type="project" value="TreeGrafter"/>
</dbReference>
<dbReference type="RefSeq" id="WP_350350164.1">
    <property type="nucleotide sequence ID" value="NZ_CP158357.1"/>
</dbReference>
<sequence length="440" mass="45629">MKRASRWRLVRVSAVTAMALVIGALVPSLSSATPAAAATDGQMIFPASGNIQSKVGDGCLGDYRPHEGIDITGSGGDPILAAYDGVIKSRTSNSGYGNYVDIQHPGGYVTRYAHMVAPGWYEPGTPVVRGQQIGVVGKTGATSANHLHFEVRLNGAVYTQINDGFTCLSNVRRGDLIPLFFPGLGTDPISTVASADYTGDGNADLMTVAGNGDLQLRAGNGAGAFQKTATYAGLASIRRHITHADLNGDDKADFLSARSDGALEYFAGAGNGGFQAVAIVGNGWYDMLHVTSGADYTGDGKQDVIGVSAGGVMTIFRGSGWGGFATPYVTLGGGWEGFHFLVGGDFDNDGRGDIIGIDDTGTLYFYPGGVNGFGARRTAGAGWLEFTALTGGVDYNGDERADLLGRTPAGELFLYPGNGRGGFNARTLVSADAADYLTLE</sequence>
<evidence type="ECO:0000256" key="1">
    <source>
        <dbReference type="ARBA" id="ARBA00022729"/>
    </source>
</evidence>
<evidence type="ECO:0000259" key="3">
    <source>
        <dbReference type="Pfam" id="PF01551"/>
    </source>
</evidence>
<dbReference type="SUPFAM" id="SSF51261">
    <property type="entry name" value="Duplicated hybrid motif"/>
    <property type="match status" value="1"/>
</dbReference>
<dbReference type="Pfam" id="PF13517">
    <property type="entry name" value="FG-GAP_3"/>
    <property type="match status" value="1"/>
</dbReference>
<keyword evidence="1 2" id="KW-0732">Signal</keyword>
<dbReference type="InterPro" id="IPR016047">
    <property type="entry name" value="M23ase_b-sheet_dom"/>
</dbReference>
<dbReference type="SUPFAM" id="SSF69318">
    <property type="entry name" value="Integrin alpha N-terminal domain"/>
    <property type="match status" value="1"/>
</dbReference>
<dbReference type="PROSITE" id="PS51318">
    <property type="entry name" value="TAT"/>
    <property type="match status" value="1"/>
</dbReference>
<dbReference type="InterPro" id="IPR006311">
    <property type="entry name" value="TAT_signal"/>
</dbReference>
<dbReference type="Pfam" id="PF01551">
    <property type="entry name" value="Peptidase_M23"/>
    <property type="match status" value="1"/>
</dbReference>
<dbReference type="PANTHER" id="PTHR21666">
    <property type="entry name" value="PEPTIDASE-RELATED"/>
    <property type="match status" value="1"/>
</dbReference>
<gene>
    <name evidence="4" type="ORF">ABS642_11450</name>
</gene>
<dbReference type="InterPro" id="IPR013517">
    <property type="entry name" value="FG-GAP"/>
</dbReference>
<proteinExistence type="predicted"/>
<reference evidence="4" key="1">
    <citation type="submission" date="2024-06" db="EMBL/GenBank/DDBJ databases">
        <title>Draft genome sequence of Microbacterium sp. strain A8/3-1, isolated from Oxytropis tragacanthoides Fisch. ex DC. Root nodules in the Altai region of Russia.</title>
        <authorList>
            <person name="Sazanova A."/>
            <person name="Guro P."/>
            <person name="Kuznetsova I."/>
            <person name="Belimov A."/>
            <person name="Safronova V."/>
        </authorList>
    </citation>
    <scope>NUCLEOTIDE SEQUENCE</scope>
    <source>
        <strain evidence="4">A8/3-1</strain>
    </source>
</reference>
<feature type="signal peptide" evidence="2">
    <location>
        <begin position="1"/>
        <end position="37"/>
    </location>
</feature>
<accession>A0AAU7VQW8</accession>
<name>A0AAU7VQW8_9MICO</name>
<dbReference type="EMBL" id="CP158357">
    <property type="protein sequence ID" value="XBX76530.1"/>
    <property type="molecule type" value="Genomic_DNA"/>
</dbReference>
<feature type="domain" description="M23ase beta-sheet core" evidence="3">
    <location>
        <begin position="65"/>
        <end position="156"/>
    </location>
</feature>
<dbReference type="Gene3D" id="2.70.70.10">
    <property type="entry name" value="Glucose Permease (Domain IIA)"/>
    <property type="match status" value="1"/>
</dbReference>
<organism evidence="4">
    <name type="scientific">Microbacterium sp. A8/3-1</name>
    <dbReference type="NCBI Taxonomy" id="3160749"/>
    <lineage>
        <taxon>Bacteria</taxon>
        <taxon>Bacillati</taxon>
        <taxon>Actinomycetota</taxon>
        <taxon>Actinomycetes</taxon>
        <taxon>Micrococcales</taxon>
        <taxon>Microbacteriaceae</taxon>
        <taxon>Microbacterium</taxon>
    </lineage>
</organism>
<dbReference type="InterPro" id="IPR028994">
    <property type="entry name" value="Integrin_alpha_N"/>
</dbReference>